<comment type="subcellular location">
    <subcellularLocation>
        <location evidence="2">Membrane</location>
        <topology evidence="2">Multi-pass membrane protein</topology>
    </subcellularLocation>
</comment>
<dbReference type="GO" id="GO:0046872">
    <property type="term" value="F:metal ion binding"/>
    <property type="evidence" value="ECO:0007669"/>
    <property type="project" value="UniProtKB-KW"/>
</dbReference>
<evidence type="ECO:0000256" key="10">
    <source>
        <dbReference type="ARBA" id="ARBA00023136"/>
    </source>
</evidence>
<comment type="cofactor">
    <cofactor evidence="1 11">
        <name>Zn(2+)</name>
        <dbReference type="ChEBI" id="CHEBI:29105"/>
    </cofactor>
</comment>
<dbReference type="GeneID" id="78354031"/>
<feature type="domain" description="PDZ" evidence="12">
    <location>
        <begin position="113"/>
        <end position="180"/>
    </location>
</feature>
<proteinExistence type="inferred from homology"/>
<evidence type="ECO:0000256" key="5">
    <source>
        <dbReference type="ARBA" id="ARBA00022692"/>
    </source>
</evidence>
<dbReference type="GO" id="GO:0016020">
    <property type="term" value="C:membrane"/>
    <property type="evidence" value="ECO:0007669"/>
    <property type="project" value="UniProtKB-SubCell"/>
</dbReference>
<dbReference type="GO" id="GO:0006508">
    <property type="term" value="P:proteolysis"/>
    <property type="evidence" value="ECO:0007669"/>
    <property type="project" value="UniProtKB-KW"/>
</dbReference>
<dbReference type="Pfam" id="PF17820">
    <property type="entry name" value="PDZ_6"/>
    <property type="match status" value="1"/>
</dbReference>
<dbReference type="EMBL" id="FPBT01000021">
    <property type="protein sequence ID" value="SFU62430.1"/>
    <property type="molecule type" value="Genomic_DNA"/>
</dbReference>
<gene>
    <name evidence="13" type="ORF">SAMN05216508_1217</name>
</gene>
<feature type="transmembrane region" description="Helical" evidence="11">
    <location>
        <begin position="310"/>
        <end position="329"/>
    </location>
</feature>
<comment type="similarity">
    <text evidence="3 11">Belongs to the peptidase M50B family.</text>
</comment>
<evidence type="ECO:0000256" key="2">
    <source>
        <dbReference type="ARBA" id="ARBA00004141"/>
    </source>
</evidence>
<dbReference type="InterPro" id="IPR001478">
    <property type="entry name" value="PDZ"/>
</dbReference>
<evidence type="ECO:0000256" key="1">
    <source>
        <dbReference type="ARBA" id="ARBA00001947"/>
    </source>
</evidence>
<dbReference type="CDD" id="cd23081">
    <property type="entry name" value="cpPDZ_EcRseP-like"/>
    <property type="match status" value="1"/>
</dbReference>
<keyword evidence="11" id="KW-0479">Metal-binding</keyword>
<keyword evidence="9 11" id="KW-0482">Metalloprotease</keyword>
<dbReference type="InterPro" id="IPR004387">
    <property type="entry name" value="Pept_M50_Zn"/>
</dbReference>
<keyword evidence="8 11" id="KW-1133">Transmembrane helix</keyword>
<evidence type="ECO:0000256" key="11">
    <source>
        <dbReference type="RuleBase" id="RU362031"/>
    </source>
</evidence>
<dbReference type="InterPro" id="IPR036034">
    <property type="entry name" value="PDZ_sf"/>
</dbReference>
<evidence type="ECO:0000256" key="3">
    <source>
        <dbReference type="ARBA" id="ARBA00007931"/>
    </source>
</evidence>
<dbReference type="RefSeq" id="WP_090162304.1">
    <property type="nucleotide sequence ID" value="NZ_CADAOJ010000030.1"/>
</dbReference>
<evidence type="ECO:0000256" key="6">
    <source>
        <dbReference type="ARBA" id="ARBA00022801"/>
    </source>
</evidence>
<accession>A0A1I7HNX8</accession>
<evidence type="ECO:0000259" key="12">
    <source>
        <dbReference type="PROSITE" id="PS50106"/>
    </source>
</evidence>
<feature type="transmembrane region" description="Helical" evidence="11">
    <location>
        <begin position="261"/>
        <end position="281"/>
    </location>
</feature>
<dbReference type="InterPro" id="IPR041489">
    <property type="entry name" value="PDZ_6"/>
</dbReference>
<dbReference type="STRING" id="155865.SAMN05216515_1227"/>
<dbReference type="EC" id="3.4.24.-" evidence="11"/>
<dbReference type="SUPFAM" id="SSF50156">
    <property type="entry name" value="PDZ domain-like"/>
    <property type="match status" value="1"/>
</dbReference>
<dbReference type="InterPro" id="IPR008915">
    <property type="entry name" value="Peptidase_M50"/>
</dbReference>
<evidence type="ECO:0000313" key="14">
    <source>
        <dbReference type="Proteomes" id="UP000198817"/>
    </source>
</evidence>
<keyword evidence="7 11" id="KW-0862">Zinc</keyword>
<dbReference type="PROSITE" id="PS50106">
    <property type="entry name" value="PDZ"/>
    <property type="match status" value="1"/>
</dbReference>
<dbReference type="AlphaFoldDB" id="A0A1I7HNX8"/>
<dbReference type="OrthoDB" id="9782003at2"/>
<keyword evidence="10 11" id="KW-0472">Membrane</keyword>
<evidence type="ECO:0000256" key="8">
    <source>
        <dbReference type="ARBA" id="ARBA00022989"/>
    </source>
</evidence>
<protein>
    <recommendedName>
        <fullName evidence="11">Zinc metalloprotease</fullName>
        <ecNumber evidence="11">3.4.24.-</ecNumber>
    </recommendedName>
</protein>
<dbReference type="Gene3D" id="2.30.42.10">
    <property type="match status" value="1"/>
</dbReference>
<evidence type="ECO:0000256" key="4">
    <source>
        <dbReference type="ARBA" id="ARBA00022670"/>
    </source>
</evidence>
<keyword evidence="14" id="KW-1185">Reference proteome</keyword>
<dbReference type="NCBIfam" id="TIGR00054">
    <property type="entry name" value="RIP metalloprotease RseP"/>
    <property type="match status" value="1"/>
</dbReference>
<reference evidence="13 14" key="1">
    <citation type="submission" date="2016-10" db="EMBL/GenBank/DDBJ databases">
        <authorList>
            <person name="de Groot N.N."/>
        </authorList>
    </citation>
    <scope>NUCLEOTIDE SEQUENCE [LARGE SCALE GENOMIC DNA]</scope>
    <source>
        <strain evidence="13 14">KHGC13</strain>
    </source>
</reference>
<keyword evidence="6 11" id="KW-0378">Hydrolase</keyword>
<keyword evidence="4 13" id="KW-0645">Protease</keyword>
<evidence type="ECO:0000256" key="7">
    <source>
        <dbReference type="ARBA" id="ARBA00022833"/>
    </source>
</evidence>
<dbReference type="Proteomes" id="UP000198817">
    <property type="component" value="Unassembled WGS sequence"/>
</dbReference>
<dbReference type="PANTHER" id="PTHR42837:SF2">
    <property type="entry name" value="MEMBRANE METALLOPROTEASE ARASP2, CHLOROPLASTIC-RELATED"/>
    <property type="match status" value="1"/>
</dbReference>
<evidence type="ECO:0000313" key="13">
    <source>
        <dbReference type="EMBL" id="SFU62430.1"/>
    </source>
</evidence>
<dbReference type="SMART" id="SM00228">
    <property type="entry name" value="PDZ"/>
    <property type="match status" value="1"/>
</dbReference>
<dbReference type="Pfam" id="PF02163">
    <property type="entry name" value="Peptidase_M50"/>
    <property type="match status" value="1"/>
</dbReference>
<sequence>MLTAVLAVILFAVMIFPHELGHFLSAKALGVKVNEFAFGMGPALWKRQKGETLYAIRLFPVGGYCAMEGEDTESGASDHERSFTAKPAWAKIVILASGAAMNVLICMLALTILSVGAGQASTTLAQVEAGSPAYTAGLRPGDRIMKVNNAKITEWSDVGSAFLRYRASDGRVNIVYERDQVRRRTAVTPRKEEGRWMIGIRPVIRHSVLSGIENGVKGTGAVTAGMLHALKQLVTGRMGADSLSGPVGMVSLVHRTESLGIWYFLYLLALISMNLAIINLLPLPALDGGRIIFVIVRKITGKLISDRTEAMVHAAGLMFFLALTVVITWKDILRLVG</sequence>
<evidence type="ECO:0000256" key="9">
    <source>
        <dbReference type="ARBA" id="ARBA00023049"/>
    </source>
</evidence>
<dbReference type="PANTHER" id="PTHR42837">
    <property type="entry name" value="REGULATOR OF SIGMA-E PROTEASE RSEP"/>
    <property type="match status" value="1"/>
</dbReference>
<dbReference type="CDD" id="cd06163">
    <property type="entry name" value="S2P-M50_PDZ_RseP-like"/>
    <property type="match status" value="1"/>
</dbReference>
<feature type="transmembrane region" description="Helical" evidence="11">
    <location>
        <begin position="88"/>
        <end position="113"/>
    </location>
</feature>
<organism evidence="13 14">
    <name type="scientific">Eubacterium pyruvativorans</name>
    <dbReference type="NCBI Taxonomy" id="155865"/>
    <lineage>
        <taxon>Bacteria</taxon>
        <taxon>Bacillati</taxon>
        <taxon>Bacillota</taxon>
        <taxon>Clostridia</taxon>
        <taxon>Eubacteriales</taxon>
        <taxon>Eubacteriaceae</taxon>
        <taxon>Eubacterium</taxon>
    </lineage>
</organism>
<name>A0A1I7HNX8_9FIRM</name>
<keyword evidence="5 11" id="KW-0812">Transmembrane</keyword>
<dbReference type="GO" id="GO:0004222">
    <property type="term" value="F:metalloendopeptidase activity"/>
    <property type="evidence" value="ECO:0007669"/>
    <property type="project" value="InterPro"/>
</dbReference>